<keyword evidence="3" id="KW-1185">Reference proteome</keyword>
<dbReference type="Gene3D" id="3.20.20.70">
    <property type="entry name" value="Aldolase class I"/>
    <property type="match status" value="1"/>
</dbReference>
<protein>
    <recommendedName>
        <fullName evidence="1">DUF7916 domain-containing protein</fullName>
    </recommendedName>
</protein>
<proteinExistence type="predicted"/>
<comment type="caution">
    <text evidence="2">The sequence shown here is derived from an EMBL/GenBank/DDBJ whole genome shotgun (WGS) entry which is preliminary data.</text>
</comment>
<accession>A0AA45C7R1</accession>
<evidence type="ECO:0000313" key="2">
    <source>
        <dbReference type="EMBL" id="PWJ95647.1"/>
    </source>
</evidence>
<sequence>MIKRILDLNASDIKKLNKEDILNSIKAAEGRTVMSEIIGKYPPILGDVSNVEVACSFGTDIILLNMYDVENPVINGLEIQDDENFLRELKDIVGRIVGINLEPVDESKELFDEKIKISEGRLATVNNVKKVLDQGADFIVLTGNPKTGVTNEKIINTINNIRNELGENVLIIAGKMHSSGNDEEIINQKIVEEFIEAGADIILVPAPGTVPGITLQKITDITSYVHKKNKLIMTTIGTSQEGSDDYTIKQIAINSKMAGVDIHHIGDAGMSPGIATPENIMNYSISIKGKRHTYRRMAKSIKR</sequence>
<dbReference type="Pfam" id="PF25509">
    <property type="entry name" value="DUF7916"/>
    <property type="match status" value="1"/>
</dbReference>
<dbReference type="InterPro" id="IPR013785">
    <property type="entry name" value="Aldolase_TIM"/>
</dbReference>
<dbReference type="Proteomes" id="UP000245921">
    <property type="component" value="Unassembled WGS sequence"/>
</dbReference>
<name>A0AA45C7R1_9BACT</name>
<dbReference type="InterPro" id="IPR057238">
    <property type="entry name" value="DUF7916"/>
</dbReference>
<evidence type="ECO:0000259" key="1">
    <source>
        <dbReference type="Pfam" id="PF25509"/>
    </source>
</evidence>
<dbReference type="SUPFAM" id="SSF51366">
    <property type="entry name" value="Ribulose-phoshate binding barrel"/>
    <property type="match status" value="1"/>
</dbReference>
<reference evidence="2 3" key="1">
    <citation type="submission" date="2018-05" db="EMBL/GenBank/DDBJ databases">
        <title>Genomic Encyclopedia of Type Strains, Phase IV (KMG-IV): sequencing the most valuable type-strain genomes for metagenomic binning, comparative biology and taxonomic classification.</title>
        <authorList>
            <person name="Goeker M."/>
        </authorList>
    </citation>
    <scope>NUCLEOTIDE SEQUENCE [LARGE SCALE GENOMIC DNA]</scope>
    <source>
        <strain evidence="2 3">DSM 24906</strain>
    </source>
</reference>
<organism evidence="2 3">
    <name type="scientific">Oceanotoga teriensis</name>
    <dbReference type="NCBI Taxonomy" id="515440"/>
    <lineage>
        <taxon>Bacteria</taxon>
        <taxon>Thermotogati</taxon>
        <taxon>Thermotogota</taxon>
        <taxon>Thermotogae</taxon>
        <taxon>Petrotogales</taxon>
        <taxon>Petrotogaceae</taxon>
        <taxon>Oceanotoga</taxon>
    </lineage>
</organism>
<dbReference type="InterPro" id="IPR011060">
    <property type="entry name" value="RibuloseP-bd_barrel"/>
</dbReference>
<dbReference type="EMBL" id="QGGI01000004">
    <property type="protein sequence ID" value="PWJ95647.1"/>
    <property type="molecule type" value="Genomic_DNA"/>
</dbReference>
<dbReference type="AlphaFoldDB" id="A0AA45C7R1"/>
<feature type="domain" description="DUF7916" evidence="1">
    <location>
        <begin position="6"/>
        <end position="303"/>
    </location>
</feature>
<gene>
    <name evidence="2" type="ORF">C7380_10461</name>
</gene>
<evidence type="ECO:0000313" key="3">
    <source>
        <dbReference type="Proteomes" id="UP000245921"/>
    </source>
</evidence>